<name>A0A9N8DJM0_9STRA</name>
<keyword evidence="5" id="KW-1185">Reference proteome</keyword>
<keyword evidence="2" id="KW-0812">Transmembrane</keyword>
<organism evidence="4 5">
    <name type="scientific">Seminavis robusta</name>
    <dbReference type="NCBI Taxonomy" id="568900"/>
    <lineage>
        <taxon>Eukaryota</taxon>
        <taxon>Sar</taxon>
        <taxon>Stramenopiles</taxon>
        <taxon>Ochrophyta</taxon>
        <taxon>Bacillariophyta</taxon>
        <taxon>Bacillariophyceae</taxon>
        <taxon>Bacillariophycidae</taxon>
        <taxon>Naviculales</taxon>
        <taxon>Naviculaceae</taxon>
        <taxon>Seminavis</taxon>
    </lineage>
</organism>
<sequence length="337" mass="37246">MKGSHNRDEESGEDNGCCSNFTCASLFDKTWKQIAWGIFGIAVLATAIALLATSLKKVDSTEYGLEYNVHNKQLDDLTKEGGLHTGPPGFEFIKFPSTFVTVDLPDGTCVSRDGLRVRFAVTFQYQMPKDWMRPAVIKYRNFDRWATVVEAAGTSAVQHTCSLFETASYQQQRGLIQNAMEENLRIKLEGPDFDGVGGVYARAISLQLKEVTLPDAYKDAVAAKQEAAEDIELAKNQRTQETTKARTALLSAQEEARKIIDSAENNANVTLTEATLQAEEIAFALQTEAQVLVRAKTSLNLTTDGLLAYMTNKLYESIPNLRVSTGEPAKLSRKEEL</sequence>
<accession>A0A9N8DJM0</accession>
<comment type="caution">
    <text evidence="4">The sequence shown here is derived from an EMBL/GenBank/DDBJ whole genome shotgun (WGS) entry which is preliminary data.</text>
</comment>
<evidence type="ECO:0000259" key="3">
    <source>
        <dbReference type="Pfam" id="PF01145"/>
    </source>
</evidence>
<dbReference type="InterPro" id="IPR001107">
    <property type="entry name" value="Band_7"/>
</dbReference>
<evidence type="ECO:0000313" key="4">
    <source>
        <dbReference type="EMBL" id="CAB9500914.1"/>
    </source>
</evidence>
<keyword evidence="2" id="KW-0472">Membrane</keyword>
<proteinExistence type="predicted"/>
<reference evidence="4" key="1">
    <citation type="submission" date="2020-06" db="EMBL/GenBank/DDBJ databases">
        <authorList>
            <consortium name="Plant Systems Biology data submission"/>
        </authorList>
    </citation>
    <scope>NUCLEOTIDE SEQUENCE</scope>
    <source>
        <strain evidence="4">D6</strain>
    </source>
</reference>
<dbReference type="OrthoDB" id="190994at2759"/>
<feature type="coiled-coil region" evidence="1">
    <location>
        <begin position="217"/>
        <end position="244"/>
    </location>
</feature>
<evidence type="ECO:0000256" key="1">
    <source>
        <dbReference type="SAM" id="Coils"/>
    </source>
</evidence>
<keyword evidence="1" id="KW-0175">Coiled coil</keyword>
<keyword evidence="2" id="KW-1133">Transmembrane helix</keyword>
<feature type="domain" description="Band 7" evidence="3">
    <location>
        <begin position="57"/>
        <end position="239"/>
    </location>
</feature>
<feature type="transmembrane region" description="Helical" evidence="2">
    <location>
        <begin position="34"/>
        <end position="55"/>
    </location>
</feature>
<protein>
    <submittedName>
        <fullName evidence="4">SPFH domain / Band 7 family</fullName>
    </submittedName>
</protein>
<evidence type="ECO:0000313" key="5">
    <source>
        <dbReference type="Proteomes" id="UP001153069"/>
    </source>
</evidence>
<dbReference type="Proteomes" id="UP001153069">
    <property type="component" value="Unassembled WGS sequence"/>
</dbReference>
<evidence type="ECO:0000256" key="2">
    <source>
        <dbReference type="SAM" id="Phobius"/>
    </source>
</evidence>
<gene>
    <name evidence="4" type="ORF">SEMRO_95_G049240.1</name>
</gene>
<dbReference type="EMBL" id="CAICTM010000094">
    <property type="protein sequence ID" value="CAB9500914.1"/>
    <property type="molecule type" value="Genomic_DNA"/>
</dbReference>
<dbReference type="AlphaFoldDB" id="A0A9N8DJM0"/>
<dbReference type="Pfam" id="PF01145">
    <property type="entry name" value="Band_7"/>
    <property type="match status" value="1"/>
</dbReference>